<accession>A0AAV2N1E9</accession>
<proteinExistence type="predicted"/>
<reference evidence="1 2" key="1">
    <citation type="submission" date="2024-04" db="EMBL/GenBank/DDBJ databases">
        <authorList>
            <consortium name="Molecular Ecology Group"/>
        </authorList>
    </citation>
    <scope>NUCLEOTIDE SEQUENCE [LARGE SCALE GENOMIC DNA]</scope>
</reference>
<organism evidence="1 2">
    <name type="scientific">Lasius platythorax</name>
    <dbReference type="NCBI Taxonomy" id="488582"/>
    <lineage>
        <taxon>Eukaryota</taxon>
        <taxon>Metazoa</taxon>
        <taxon>Ecdysozoa</taxon>
        <taxon>Arthropoda</taxon>
        <taxon>Hexapoda</taxon>
        <taxon>Insecta</taxon>
        <taxon>Pterygota</taxon>
        <taxon>Neoptera</taxon>
        <taxon>Endopterygota</taxon>
        <taxon>Hymenoptera</taxon>
        <taxon>Apocrita</taxon>
        <taxon>Aculeata</taxon>
        <taxon>Formicoidea</taxon>
        <taxon>Formicidae</taxon>
        <taxon>Formicinae</taxon>
        <taxon>Lasius</taxon>
        <taxon>Lasius</taxon>
    </lineage>
</organism>
<evidence type="ECO:0000313" key="2">
    <source>
        <dbReference type="Proteomes" id="UP001497644"/>
    </source>
</evidence>
<evidence type="ECO:0000313" key="1">
    <source>
        <dbReference type="EMBL" id="CAL1673733.1"/>
    </source>
</evidence>
<dbReference type="EMBL" id="OZ034824">
    <property type="protein sequence ID" value="CAL1673733.1"/>
    <property type="molecule type" value="Genomic_DNA"/>
</dbReference>
<sequence>MQSRCGVMRCHAVYHGKGVTGHGNPATPETRGLRATSTETRLYDPAVRHVGPSLWFLRRSGTRVHDTREADSPSILSHKDSPEDCPCAHRLLNKSDFTQFAHSLDKIICI</sequence>
<keyword evidence="2" id="KW-1185">Reference proteome</keyword>
<dbReference type="Proteomes" id="UP001497644">
    <property type="component" value="Chromosome 1"/>
</dbReference>
<protein>
    <submittedName>
        <fullName evidence="1">Uncharacterized protein</fullName>
    </submittedName>
</protein>
<name>A0AAV2N1E9_9HYME</name>
<gene>
    <name evidence="1" type="ORF">LPLAT_LOCUS553</name>
</gene>
<dbReference type="AlphaFoldDB" id="A0AAV2N1E9"/>